<evidence type="ECO:0000259" key="8">
    <source>
        <dbReference type="Pfam" id="PF02753"/>
    </source>
</evidence>
<reference evidence="12" key="1">
    <citation type="submission" date="2015-12" db="EMBL/GenBank/DDBJ databases">
        <title>FDA database for Regulatory Grade Microbial Sequences (FDA-ARGOS): Supporting development and validation of Infectious Disease Dx tests.</title>
        <authorList>
            <person name="Pirone C."/>
            <person name="Hoffmann M."/>
            <person name="Muruvanda T."/>
            <person name="Allard M."/>
            <person name="Evans P."/>
            <person name="Tallon L."/>
            <person name="Sadzewicz L."/>
            <person name="Sengamalay N."/>
            <person name="Ott S."/>
            <person name="Godinez A."/>
            <person name="Nagaraj S."/>
            <person name="Nadendla S."/>
            <person name="Sichtig H."/>
        </authorList>
    </citation>
    <scope>NUCLEOTIDE SEQUENCE [LARGE SCALE GENOMIC DNA]</scope>
    <source>
        <strain evidence="12">LT2</strain>
    </source>
</reference>
<evidence type="ECO:0000313" key="11">
    <source>
        <dbReference type="EMBL" id="EBN9541392.1"/>
    </source>
</evidence>
<evidence type="ECO:0000256" key="1">
    <source>
        <dbReference type="ARBA" id="ARBA00004418"/>
    </source>
</evidence>
<dbReference type="InterPro" id="IPR001829">
    <property type="entry name" value="Pili_assmbl_chaperone_bac"/>
</dbReference>
<dbReference type="Pfam" id="PF02753">
    <property type="entry name" value="PapD_C"/>
    <property type="match status" value="1"/>
</dbReference>
<dbReference type="NCBIfam" id="NF011789">
    <property type="entry name" value="PRK15253.1"/>
    <property type="match status" value="1"/>
</dbReference>
<reference evidence="10" key="3">
    <citation type="submission" date="2018-09" db="EMBL/GenBank/DDBJ databases">
        <authorList>
            <consortium name="PulseNet: The National Subtyping Network for Foodborne Disease Surveillance"/>
            <person name="Tarr C.L."/>
            <person name="Trees E."/>
            <person name="Katz L.S."/>
            <person name="Carleton-Romer H.A."/>
            <person name="Stroika S."/>
            <person name="Kucerova Z."/>
            <person name="Roache K.F."/>
            <person name="Sabol A.L."/>
            <person name="Besser J."/>
            <person name="Gerner-Smidt P."/>
        </authorList>
    </citation>
    <scope>NUCLEOTIDE SEQUENCE [LARGE SCALE GENOMIC DNA]</scope>
    <source>
        <strain evidence="10">PNUSAS052182</strain>
        <strain evidence="11">PNUSAS052603</strain>
    </source>
</reference>
<dbReference type="PANTHER" id="PTHR30251">
    <property type="entry name" value="PILUS ASSEMBLY CHAPERONE"/>
    <property type="match status" value="1"/>
</dbReference>
<dbReference type="Proteomes" id="UP000055793">
    <property type="component" value="Chromosome"/>
</dbReference>
<dbReference type="PROSITE" id="PS00635">
    <property type="entry name" value="PILI_CHAPERONE"/>
    <property type="match status" value="1"/>
</dbReference>
<dbReference type="InterPro" id="IPR036316">
    <property type="entry name" value="Pili_assmbl_chap_C_dom_sf"/>
</dbReference>
<feature type="domain" description="Pili assembly chaperone C-terminal" evidence="8">
    <location>
        <begin position="187"/>
        <end position="242"/>
    </location>
</feature>
<feature type="domain" description="Pili assembly chaperone N-terminal" evidence="7">
    <location>
        <begin position="42"/>
        <end position="164"/>
    </location>
</feature>
<dbReference type="EMBL" id="AAGDOF010000079">
    <property type="protein sequence ID" value="EBM7377449.1"/>
    <property type="molecule type" value="Genomic_DNA"/>
</dbReference>
<evidence type="ECO:0000313" key="12">
    <source>
        <dbReference type="Proteomes" id="UP000055793"/>
    </source>
</evidence>
<dbReference type="GO" id="GO:0030288">
    <property type="term" value="C:outer membrane-bounded periplasmic space"/>
    <property type="evidence" value="ECO:0007669"/>
    <property type="project" value="InterPro"/>
</dbReference>
<evidence type="ECO:0000313" key="9">
    <source>
        <dbReference type="EMBL" id="AMG27348.2"/>
    </source>
</evidence>
<accession>A0A120LEC3</accession>
<keyword evidence="3" id="KW-0732">Signal</keyword>
<dbReference type="GO" id="GO:0071555">
    <property type="term" value="P:cell wall organization"/>
    <property type="evidence" value="ECO:0007669"/>
    <property type="project" value="InterPro"/>
</dbReference>
<dbReference type="PRINTS" id="PR00969">
    <property type="entry name" value="CHAPERONPILI"/>
</dbReference>
<dbReference type="InterPro" id="IPR016147">
    <property type="entry name" value="Pili_assmbl_chaperone_N"/>
</dbReference>
<reference evidence="9" key="2">
    <citation type="submission" date="2017-12" db="EMBL/GenBank/DDBJ databases">
        <title>FDA database for Regulatory Grade Microbial Sequences (FDA-ARGOS): Supporting development and validation of Infectious Disease Dx tests.</title>
        <authorList>
            <person name="Pirone C."/>
            <person name="Hoffmann M."/>
            <person name="Muruvanda T."/>
            <person name="Allard M."/>
            <person name="Evans P."/>
            <person name="Tallon L."/>
            <person name="Sadzewicz L."/>
            <person name="Sengamalay N."/>
            <person name="Ott S."/>
            <person name="Godinez A."/>
            <person name="Nagaraj S."/>
            <person name="Vavikolanu K."/>
            <person name="Aluvathingal J."/>
            <person name="Nadendla S."/>
            <person name="Sichtig H."/>
        </authorList>
    </citation>
    <scope>NUCLEOTIDE SEQUENCE</scope>
    <source>
        <strain evidence="9">LT2</strain>
    </source>
</reference>
<dbReference type="Gene3D" id="2.60.40.10">
    <property type="entry name" value="Immunoglobulins"/>
    <property type="match status" value="2"/>
</dbReference>
<dbReference type="SUPFAM" id="SSF49354">
    <property type="entry name" value="PapD-like"/>
    <property type="match status" value="1"/>
</dbReference>
<dbReference type="Pfam" id="PF00345">
    <property type="entry name" value="PapD_N"/>
    <property type="match status" value="1"/>
</dbReference>
<evidence type="ECO:0000313" key="10">
    <source>
        <dbReference type="EMBL" id="EBM7377449.1"/>
    </source>
</evidence>
<evidence type="ECO:0000259" key="7">
    <source>
        <dbReference type="Pfam" id="PF00345"/>
    </source>
</evidence>
<dbReference type="SUPFAM" id="SSF49584">
    <property type="entry name" value="Periplasmic chaperone C-domain"/>
    <property type="match status" value="1"/>
</dbReference>
<dbReference type="EMBL" id="CP014051">
    <property type="protein sequence ID" value="AMG27348.2"/>
    <property type="molecule type" value="Genomic_DNA"/>
</dbReference>
<dbReference type="AlphaFoldDB" id="A0A120LEC3"/>
<dbReference type="Proteomes" id="UP000839922">
    <property type="component" value="Unassembled WGS sequence"/>
</dbReference>
<comment type="subcellular location">
    <subcellularLocation>
        <location evidence="1 6">Periplasm</location>
    </subcellularLocation>
</comment>
<dbReference type="EMBL" id="AAGHGY010000009">
    <property type="protein sequence ID" value="EBN9541392.1"/>
    <property type="molecule type" value="Genomic_DNA"/>
</dbReference>
<evidence type="ECO:0000256" key="5">
    <source>
        <dbReference type="ARBA" id="ARBA00023186"/>
    </source>
</evidence>
<dbReference type="InterPro" id="IPR013783">
    <property type="entry name" value="Ig-like_fold"/>
</dbReference>
<dbReference type="InterPro" id="IPR050643">
    <property type="entry name" value="Periplasmic_pilus_chap"/>
</dbReference>
<organism evidence="9 12">
    <name type="scientific">Salmonella enterica</name>
    <name type="common">Salmonella choleraesuis</name>
    <dbReference type="NCBI Taxonomy" id="28901"/>
    <lineage>
        <taxon>Bacteria</taxon>
        <taxon>Pseudomonadati</taxon>
        <taxon>Pseudomonadota</taxon>
        <taxon>Gammaproteobacteria</taxon>
        <taxon>Enterobacterales</taxon>
        <taxon>Enterobacteriaceae</taxon>
        <taxon>Salmonella</taxon>
    </lineage>
</organism>
<keyword evidence="5 6" id="KW-0143">Chaperone</keyword>
<sequence>MLLTNLFNRRRSSPVFYKQGRVNMKILSAVLLSAIILPAHAGIVIYGTRVIYPAEKKEVVVQLVNQGEQASLVQSWIDDGNTSLPPEKIQVPFMLTPPVARVAAESGQQIKIKKMPNSLPDNKESLFYLNVLDIPPNSQENAGKNVLKFAMQNRIKLIWRPSRIAAVTKDSFQRIGLFRSNKAVIMKNDTANWITVTDVKAGNTKINDQTIMLPPLSTQNINMKYASTSQYEVTIIDDNGNYISSKMNVK</sequence>
<keyword evidence="4" id="KW-0574">Periplasm</keyword>
<evidence type="ECO:0000256" key="2">
    <source>
        <dbReference type="ARBA" id="ARBA00007399"/>
    </source>
</evidence>
<evidence type="ECO:0000256" key="4">
    <source>
        <dbReference type="ARBA" id="ARBA00022764"/>
    </source>
</evidence>
<protein>
    <submittedName>
        <fullName evidence="9">Fimbrial assembly protein</fullName>
    </submittedName>
</protein>
<dbReference type="PANTHER" id="PTHR30251:SF10">
    <property type="entry name" value="FIMBRIAL CHAPERONE YEHC-RELATED"/>
    <property type="match status" value="1"/>
</dbReference>
<dbReference type="Proteomes" id="UP000839925">
    <property type="component" value="Unassembled WGS sequence"/>
</dbReference>
<proteinExistence type="inferred from homology"/>
<dbReference type="InterPro" id="IPR008962">
    <property type="entry name" value="PapD-like_sf"/>
</dbReference>
<comment type="similarity">
    <text evidence="2 6">Belongs to the periplasmic pilus chaperone family.</text>
</comment>
<evidence type="ECO:0000256" key="3">
    <source>
        <dbReference type="ARBA" id="ARBA00022729"/>
    </source>
</evidence>
<name>A0A120LEC3_SALER</name>
<evidence type="ECO:0000256" key="6">
    <source>
        <dbReference type="RuleBase" id="RU003918"/>
    </source>
</evidence>
<dbReference type="InterPro" id="IPR016148">
    <property type="entry name" value="Pili_assmbl_chaperone_C"/>
</dbReference>
<gene>
    <name evidence="9" type="ORF">AL463_16670</name>
    <name evidence="10" type="ORF">D3346_23585</name>
    <name evidence="11" type="ORF">D3Q81_12345</name>
</gene>
<dbReference type="InterPro" id="IPR018046">
    <property type="entry name" value="Pili_assmbl_chaperone_CS"/>
</dbReference>